<feature type="non-terminal residue" evidence="3">
    <location>
        <position position="102"/>
    </location>
</feature>
<keyword evidence="4" id="KW-1185">Reference proteome</keyword>
<dbReference type="GO" id="GO:0042302">
    <property type="term" value="F:structural constituent of cuticle"/>
    <property type="evidence" value="ECO:0007669"/>
    <property type="project" value="UniProtKB-KW"/>
</dbReference>
<accession>A0AAV2QDT9</accession>
<organism evidence="3 4">
    <name type="scientific">Meganyctiphanes norvegica</name>
    <name type="common">Northern krill</name>
    <name type="synonym">Thysanopoda norvegica</name>
    <dbReference type="NCBI Taxonomy" id="48144"/>
    <lineage>
        <taxon>Eukaryota</taxon>
        <taxon>Metazoa</taxon>
        <taxon>Ecdysozoa</taxon>
        <taxon>Arthropoda</taxon>
        <taxon>Crustacea</taxon>
        <taxon>Multicrustacea</taxon>
        <taxon>Malacostraca</taxon>
        <taxon>Eumalacostraca</taxon>
        <taxon>Eucarida</taxon>
        <taxon>Euphausiacea</taxon>
        <taxon>Euphausiidae</taxon>
        <taxon>Meganyctiphanes</taxon>
    </lineage>
</organism>
<keyword evidence="2" id="KW-0677">Repeat</keyword>
<keyword evidence="1" id="KW-0193">Cuticle</keyword>
<dbReference type="InterPro" id="IPR012539">
    <property type="entry name" value="Cuticle_1"/>
</dbReference>
<evidence type="ECO:0000256" key="2">
    <source>
        <dbReference type="ARBA" id="ARBA00022737"/>
    </source>
</evidence>
<comment type="caution">
    <text evidence="3">The sequence shown here is derived from an EMBL/GenBank/DDBJ whole genome shotgun (WGS) entry which is preliminary data.</text>
</comment>
<sequence length="102" mass="10491">MSDGTLVQKRAKRSLIGPSGMITADGTPVQFTQAEGQVRATLTAEQNARAVVVGPSGIVNSDGLNTQFNAPAAPHVILDGPSGQVLSDGSLVQKVVKRSLPL</sequence>
<reference evidence="3 4" key="1">
    <citation type="submission" date="2024-05" db="EMBL/GenBank/DDBJ databases">
        <authorList>
            <person name="Wallberg A."/>
        </authorList>
    </citation>
    <scope>NUCLEOTIDE SEQUENCE [LARGE SCALE GENOMIC DNA]</scope>
</reference>
<dbReference type="EMBL" id="CAXKWB010005927">
    <property type="protein sequence ID" value="CAL4080588.1"/>
    <property type="molecule type" value="Genomic_DNA"/>
</dbReference>
<gene>
    <name evidence="3" type="ORF">MNOR_LOCUS11327</name>
</gene>
<dbReference type="Pfam" id="PF08140">
    <property type="entry name" value="Cuticle_1"/>
    <property type="match status" value="2"/>
</dbReference>
<dbReference type="Proteomes" id="UP001497623">
    <property type="component" value="Unassembled WGS sequence"/>
</dbReference>
<evidence type="ECO:0000313" key="4">
    <source>
        <dbReference type="Proteomes" id="UP001497623"/>
    </source>
</evidence>
<protein>
    <submittedName>
        <fullName evidence="3">Uncharacterized protein</fullName>
    </submittedName>
</protein>
<dbReference type="AlphaFoldDB" id="A0AAV2QDT9"/>
<evidence type="ECO:0000313" key="3">
    <source>
        <dbReference type="EMBL" id="CAL4080588.1"/>
    </source>
</evidence>
<evidence type="ECO:0000256" key="1">
    <source>
        <dbReference type="ARBA" id="ARBA00022460"/>
    </source>
</evidence>
<proteinExistence type="predicted"/>
<name>A0AAV2QDT9_MEGNR</name>